<dbReference type="RefSeq" id="WP_367623513.1">
    <property type="nucleotide sequence ID" value="NZ_JBFNQD010000002.1"/>
</dbReference>
<evidence type="ECO:0000313" key="2">
    <source>
        <dbReference type="Proteomes" id="UP001555786"/>
    </source>
</evidence>
<evidence type="ECO:0000313" key="1">
    <source>
        <dbReference type="EMBL" id="MEW9305469.1"/>
    </source>
</evidence>
<dbReference type="EMBL" id="JBFNQD010000002">
    <property type="protein sequence ID" value="MEW9305469.1"/>
    <property type="molecule type" value="Genomic_DNA"/>
</dbReference>
<name>A0ABV3PIL5_9HYPH</name>
<dbReference type="Proteomes" id="UP001555786">
    <property type="component" value="Unassembled WGS sequence"/>
</dbReference>
<proteinExistence type="predicted"/>
<accession>A0ABV3PIL5</accession>
<protein>
    <recommendedName>
        <fullName evidence="3">Secreted protein</fullName>
    </recommendedName>
</protein>
<organism evidence="1 2">
    <name type="scientific">Labrys neptuniae</name>
    <dbReference type="NCBI Taxonomy" id="376174"/>
    <lineage>
        <taxon>Bacteria</taxon>
        <taxon>Pseudomonadati</taxon>
        <taxon>Pseudomonadota</taxon>
        <taxon>Alphaproteobacteria</taxon>
        <taxon>Hyphomicrobiales</taxon>
        <taxon>Xanthobacteraceae</taxon>
        <taxon>Labrys</taxon>
    </lineage>
</organism>
<reference evidence="1 2" key="1">
    <citation type="submission" date="2024-07" db="EMBL/GenBank/DDBJ databases">
        <title>Description of Labrys sedimenti sp. nov., isolated from a diclofenac-degrading enrichment culture.</title>
        <authorList>
            <person name="Tancsics A."/>
            <person name="Csepanyi A."/>
        </authorList>
    </citation>
    <scope>NUCLEOTIDE SEQUENCE [LARGE SCALE GENOMIC DNA]</scope>
    <source>
        <strain evidence="1 2">LMG 23578</strain>
    </source>
</reference>
<evidence type="ECO:0008006" key="3">
    <source>
        <dbReference type="Google" id="ProtNLM"/>
    </source>
</evidence>
<keyword evidence="2" id="KW-1185">Reference proteome</keyword>
<gene>
    <name evidence="1" type="ORF">ABXS05_07980</name>
</gene>
<comment type="caution">
    <text evidence="1">The sequence shown here is derived from an EMBL/GenBank/DDBJ whole genome shotgun (WGS) entry which is preliminary data.</text>
</comment>
<sequence length="77" mass="8578">MIIRSPSGRYSLLGRWVSTNAAAVFVSLLLLGLHNTLAAALTVSLRVIPVLEPRFRMPCPTQNLSNQLPLTDHPRWE</sequence>